<reference evidence="1 2" key="1">
    <citation type="submission" date="2020-04" db="EMBL/GenBank/DDBJ databases">
        <authorList>
            <person name="Hitch T.C.A."/>
            <person name="Wylensek D."/>
            <person name="Clavel T."/>
        </authorList>
    </citation>
    <scope>NUCLEOTIDE SEQUENCE [LARGE SCALE GENOMIC DNA]</scope>
    <source>
        <strain evidence="1 2">BSM-383-APC-22F</strain>
    </source>
</reference>
<proteinExistence type="predicted"/>
<organism evidence="1 2">
    <name type="scientific">Faecalicoccus pleomorphus</name>
    <dbReference type="NCBI Taxonomy" id="1323"/>
    <lineage>
        <taxon>Bacteria</taxon>
        <taxon>Bacillati</taxon>
        <taxon>Bacillota</taxon>
        <taxon>Erysipelotrichia</taxon>
        <taxon>Erysipelotrichales</taxon>
        <taxon>Erysipelotrichaceae</taxon>
        <taxon>Faecalicoccus</taxon>
    </lineage>
</organism>
<name>A0A7X9NGT1_9FIRM</name>
<evidence type="ECO:0000313" key="2">
    <source>
        <dbReference type="Proteomes" id="UP000540014"/>
    </source>
</evidence>
<gene>
    <name evidence="1" type="ORF">HF861_03735</name>
</gene>
<dbReference type="RefSeq" id="WP_168964951.1">
    <property type="nucleotide sequence ID" value="NZ_JABAFR010000006.1"/>
</dbReference>
<comment type="caution">
    <text evidence="1">The sequence shown here is derived from an EMBL/GenBank/DDBJ whole genome shotgun (WGS) entry which is preliminary data.</text>
</comment>
<dbReference type="AlphaFoldDB" id="A0A7X9NGT1"/>
<evidence type="ECO:0000313" key="1">
    <source>
        <dbReference type="EMBL" id="NME43993.1"/>
    </source>
</evidence>
<accession>A0A7X9NGT1</accession>
<sequence>MFEKMKWEDVYSLWKQNSYQFPKILTDPSFAETIFVQYNREGCIYGYDWLTVKEAEARKKLIMKNPIEFLYLTKPSNKGTIQTAQMLMEAKNQEEKVAIWIAATANELLECSFESRIGKYAKILEMTARGFLRNRYQIWHHAMRKLVPEIMISYNILDNLICKDFDVAMELIQLNTLLIQNNYKILLYSSLKEGESIGYSYRLDSR</sequence>
<dbReference type="Proteomes" id="UP000540014">
    <property type="component" value="Unassembled WGS sequence"/>
</dbReference>
<protein>
    <submittedName>
        <fullName evidence="1">Uncharacterized protein</fullName>
    </submittedName>
</protein>
<dbReference type="EMBL" id="JABAFR010000006">
    <property type="protein sequence ID" value="NME43993.1"/>
    <property type="molecule type" value="Genomic_DNA"/>
</dbReference>